<dbReference type="SUPFAM" id="SSF52788">
    <property type="entry name" value="Phosphotyrosine protein phosphatases I"/>
    <property type="match status" value="1"/>
</dbReference>
<name>A0A8J7QI21_9BACT</name>
<dbReference type="Gene3D" id="3.40.50.2300">
    <property type="match status" value="1"/>
</dbReference>
<dbReference type="InterPro" id="IPR036196">
    <property type="entry name" value="Ptyr_pPase_sf"/>
</dbReference>
<dbReference type="Proteomes" id="UP000664417">
    <property type="component" value="Unassembled WGS sequence"/>
</dbReference>
<evidence type="ECO:0008006" key="3">
    <source>
        <dbReference type="Google" id="ProtNLM"/>
    </source>
</evidence>
<accession>A0A8J7QI21</accession>
<dbReference type="AlphaFoldDB" id="A0A8J7QI21"/>
<organism evidence="1 2">
    <name type="scientific">Acanthopleuribacter pedis</name>
    <dbReference type="NCBI Taxonomy" id="442870"/>
    <lineage>
        <taxon>Bacteria</taxon>
        <taxon>Pseudomonadati</taxon>
        <taxon>Acidobacteriota</taxon>
        <taxon>Holophagae</taxon>
        <taxon>Acanthopleuribacterales</taxon>
        <taxon>Acanthopleuribacteraceae</taxon>
        <taxon>Acanthopleuribacter</taxon>
    </lineage>
</organism>
<protein>
    <recommendedName>
        <fullName evidence="3">Protein-tyrosine-phosphatase</fullName>
    </recommendedName>
</protein>
<keyword evidence="2" id="KW-1185">Reference proteome</keyword>
<evidence type="ECO:0000313" key="1">
    <source>
        <dbReference type="EMBL" id="MBO1320690.1"/>
    </source>
</evidence>
<dbReference type="RefSeq" id="WP_207860643.1">
    <property type="nucleotide sequence ID" value="NZ_JAFREP010000018.1"/>
</dbReference>
<reference evidence="1" key="1">
    <citation type="submission" date="2021-03" db="EMBL/GenBank/DDBJ databases">
        <authorList>
            <person name="Wang G."/>
        </authorList>
    </citation>
    <scope>NUCLEOTIDE SEQUENCE</scope>
    <source>
        <strain evidence="1">KCTC 12899</strain>
    </source>
</reference>
<evidence type="ECO:0000313" key="2">
    <source>
        <dbReference type="Proteomes" id="UP000664417"/>
    </source>
</evidence>
<gene>
    <name evidence="1" type="ORF">J3U88_19585</name>
</gene>
<dbReference type="InterPro" id="IPR016919">
    <property type="entry name" value="UCP029416_PTP"/>
</dbReference>
<dbReference type="PIRSF" id="PIRSF029416">
    <property type="entry name" value="UCP029416_PTP"/>
    <property type="match status" value="1"/>
</dbReference>
<dbReference type="EMBL" id="JAFREP010000018">
    <property type="protein sequence ID" value="MBO1320690.1"/>
    <property type="molecule type" value="Genomic_DNA"/>
</dbReference>
<proteinExistence type="predicted"/>
<sequence length="108" mass="12161">MTNVLFICSSNQWRSSTAETLWQQRAGLKVRSAGTDRDARHPVSVNDIQWADVILVMEAKHKSRLCDDFDGLLRGKRISVLGVPRDYRYMDPELVAILENSVSSALAL</sequence>
<comment type="caution">
    <text evidence="1">The sequence shown here is derived from an EMBL/GenBank/DDBJ whole genome shotgun (WGS) entry which is preliminary data.</text>
</comment>